<gene>
    <name evidence="1" type="ORF">SSPO_035430</name>
</gene>
<evidence type="ECO:0000313" key="2">
    <source>
        <dbReference type="Proteomes" id="UP000463951"/>
    </source>
</evidence>
<protein>
    <submittedName>
        <fullName evidence="1">Uncharacterized protein</fullName>
    </submittedName>
</protein>
<dbReference type="EMBL" id="AP019620">
    <property type="protein sequence ID" value="BBJ40825.1"/>
    <property type="molecule type" value="Genomic_DNA"/>
</dbReference>
<dbReference type="Proteomes" id="UP000463951">
    <property type="component" value="Chromosome"/>
</dbReference>
<name>A0A499UGN3_9ACTN</name>
<evidence type="ECO:0000313" key="1">
    <source>
        <dbReference type="EMBL" id="BBJ40825.1"/>
    </source>
</evidence>
<reference evidence="1 2" key="1">
    <citation type="journal article" date="2020" name="Int. J. Syst. Evol. Microbiol.">
        <title>Reclassification of Streptomyces castelarensis and Streptomyces sporoclivatus as later heterotypic synonyms of Streptomyces antimycoticus.</title>
        <authorList>
            <person name="Komaki H."/>
            <person name="Tamura T."/>
        </authorList>
    </citation>
    <scope>NUCLEOTIDE SEQUENCE [LARGE SCALE GENOMIC DNA]</scope>
    <source>
        <strain evidence="1 2">NBRC 100767</strain>
    </source>
</reference>
<dbReference type="AlphaFoldDB" id="A0A499UGN3"/>
<sequence length="126" mass="14596">MRARFTPPRTEDTVMLQGTDALKEGREYIILEIFTPHCRSALFRIEYAESEKPALFDSRVFTVTSNALPPTWRYANYETGSFTLCPEPWSQPGFWESYYDHEPSALEVYESEKQKIITASQANETD</sequence>
<accession>A0A499UGN3</accession>
<proteinExistence type="predicted"/>
<organism evidence="1 2">
    <name type="scientific">Streptomyces antimycoticus</name>
    <dbReference type="NCBI Taxonomy" id="68175"/>
    <lineage>
        <taxon>Bacteria</taxon>
        <taxon>Bacillati</taxon>
        <taxon>Actinomycetota</taxon>
        <taxon>Actinomycetes</taxon>
        <taxon>Kitasatosporales</taxon>
        <taxon>Streptomycetaceae</taxon>
        <taxon>Streptomyces</taxon>
        <taxon>Streptomyces violaceusniger group</taxon>
    </lineage>
</organism>